<accession>A0AA46TFF1</accession>
<evidence type="ECO:0000256" key="4">
    <source>
        <dbReference type="ARBA" id="ARBA00024207"/>
    </source>
</evidence>
<dbReference type="PANTHER" id="PTHR33397:SF5">
    <property type="entry name" value="RNASE YUTE-RELATED"/>
    <property type="match status" value="1"/>
</dbReference>
<evidence type="ECO:0000256" key="2">
    <source>
        <dbReference type="ARBA" id="ARBA00022722"/>
    </source>
</evidence>
<dbReference type="KEGG" id="sgrg:L0C25_17640"/>
<keyword evidence="2" id="KW-0540">Nuclease</keyword>
<dbReference type="GO" id="GO:0110001">
    <property type="term" value="C:toxin-antitoxin complex"/>
    <property type="evidence" value="ECO:0007669"/>
    <property type="project" value="InterPro"/>
</dbReference>
<reference evidence="5" key="1">
    <citation type="submission" date="2022-01" db="EMBL/GenBank/DDBJ databases">
        <title>Nocardioidaceae gen. sp. A5X3R13.</title>
        <authorList>
            <person name="Lopez Marin M.A."/>
            <person name="Uhlik O."/>
        </authorList>
    </citation>
    <scope>NUCLEOTIDE SEQUENCE</scope>
    <source>
        <strain evidence="5">A5X3R13</strain>
    </source>
</reference>
<dbReference type="AlphaFoldDB" id="A0AA46TFF1"/>
<comment type="similarity">
    <text evidence="4">Belongs to the HepT RNase toxin family.</text>
</comment>
<dbReference type="InterPro" id="IPR008201">
    <property type="entry name" value="HepT-like"/>
</dbReference>
<evidence type="ECO:0000256" key="3">
    <source>
        <dbReference type="ARBA" id="ARBA00022801"/>
    </source>
</evidence>
<dbReference type="GO" id="GO:0016787">
    <property type="term" value="F:hydrolase activity"/>
    <property type="evidence" value="ECO:0007669"/>
    <property type="project" value="UniProtKB-KW"/>
</dbReference>
<dbReference type="PANTHER" id="PTHR33397">
    <property type="entry name" value="UPF0331 PROTEIN YUTE"/>
    <property type="match status" value="1"/>
</dbReference>
<gene>
    <name evidence="5" type="ORF">L0C25_17640</name>
</gene>
<keyword evidence="1" id="KW-1277">Toxin-antitoxin system</keyword>
<sequence>MADTLAALESAGDVDAARLTSDPLVGAAVERLLSRIVDLAVDVNSHVAAVALRRSPGDYRESFDLAAEAGALTTDLAETLKPSVGLRNAIVHEYVHTIVGSAVPLALKSYAEDQRQIAGFVLDRSG</sequence>
<name>A0AA46TFF1_9ACTN</name>
<evidence type="ECO:0000313" key="6">
    <source>
        <dbReference type="Proteomes" id="UP001164390"/>
    </source>
</evidence>
<keyword evidence="3" id="KW-0378">Hydrolase</keyword>
<keyword evidence="6" id="KW-1185">Reference proteome</keyword>
<dbReference type="EMBL" id="CP094970">
    <property type="protein sequence ID" value="UYM04344.1"/>
    <property type="molecule type" value="Genomic_DNA"/>
</dbReference>
<evidence type="ECO:0000256" key="1">
    <source>
        <dbReference type="ARBA" id="ARBA00022649"/>
    </source>
</evidence>
<dbReference type="Gene3D" id="1.20.120.580">
    <property type="entry name" value="bsu32300-like"/>
    <property type="match status" value="1"/>
</dbReference>
<dbReference type="RefSeq" id="WP_271633033.1">
    <property type="nucleotide sequence ID" value="NZ_CP094970.1"/>
</dbReference>
<dbReference type="Pfam" id="PF01934">
    <property type="entry name" value="HepT-like"/>
    <property type="match status" value="1"/>
</dbReference>
<evidence type="ECO:0000313" key="5">
    <source>
        <dbReference type="EMBL" id="UYM04344.1"/>
    </source>
</evidence>
<proteinExistence type="inferred from homology"/>
<dbReference type="InterPro" id="IPR037038">
    <property type="entry name" value="HepT-like_sf"/>
</dbReference>
<dbReference type="InterPro" id="IPR052379">
    <property type="entry name" value="Type_VII_TA_RNase"/>
</dbReference>
<dbReference type="GO" id="GO:0004540">
    <property type="term" value="F:RNA nuclease activity"/>
    <property type="evidence" value="ECO:0007669"/>
    <property type="project" value="InterPro"/>
</dbReference>
<organism evidence="5 6">
    <name type="scientific">Solicola gregarius</name>
    <dbReference type="NCBI Taxonomy" id="2908642"/>
    <lineage>
        <taxon>Bacteria</taxon>
        <taxon>Bacillati</taxon>
        <taxon>Actinomycetota</taxon>
        <taxon>Actinomycetes</taxon>
        <taxon>Propionibacteriales</taxon>
        <taxon>Nocardioidaceae</taxon>
        <taxon>Solicola</taxon>
    </lineage>
</organism>
<dbReference type="Proteomes" id="UP001164390">
    <property type="component" value="Chromosome"/>
</dbReference>
<dbReference type="NCBIfam" id="NF047751">
    <property type="entry name" value="HepT_toxin"/>
    <property type="match status" value="1"/>
</dbReference>
<protein>
    <submittedName>
        <fullName evidence="5">DUF86 domain-containing protein</fullName>
    </submittedName>
</protein>